<feature type="signal peptide" evidence="1">
    <location>
        <begin position="1"/>
        <end position="23"/>
    </location>
</feature>
<organism evidence="2 3">
    <name type="scientific">Pseudomonas fulva</name>
    <dbReference type="NCBI Taxonomy" id="47880"/>
    <lineage>
        <taxon>Bacteria</taxon>
        <taxon>Pseudomonadati</taxon>
        <taxon>Pseudomonadota</taxon>
        <taxon>Gammaproteobacteria</taxon>
        <taxon>Pseudomonadales</taxon>
        <taxon>Pseudomonadaceae</taxon>
        <taxon>Pseudomonas</taxon>
    </lineage>
</organism>
<protein>
    <submittedName>
        <fullName evidence="2">Alpha/beta hydrolase family protein</fullName>
    </submittedName>
</protein>
<keyword evidence="2" id="KW-0378">Hydrolase</keyword>
<dbReference type="InterPro" id="IPR029058">
    <property type="entry name" value="AB_hydrolase_fold"/>
</dbReference>
<dbReference type="Gene3D" id="3.40.50.1820">
    <property type="entry name" value="alpha/beta hydrolase"/>
    <property type="match status" value="1"/>
</dbReference>
<dbReference type="PROSITE" id="PS51257">
    <property type="entry name" value="PROKAR_LIPOPROTEIN"/>
    <property type="match status" value="1"/>
</dbReference>
<dbReference type="OrthoDB" id="5451115at2"/>
<reference evidence="2 3" key="1">
    <citation type="submission" date="2014-12" db="EMBL/GenBank/DDBJ databases">
        <title>16Stimator: statistical estimation of ribosomal gene copy numbers from draft genome assemblies.</title>
        <authorList>
            <person name="Perisin M.A."/>
            <person name="Vetter M."/>
            <person name="Gilbert J.A."/>
            <person name="Bergelson J."/>
        </authorList>
    </citation>
    <scope>NUCLEOTIDE SEQUENCE [LARGE SCALE GENOMIC DNA]</scope>
    <source>
        <strain evidence="2 3">MEJ086</strain>
    </source>
</reference>
<evidence type="ECO:0000313" key="3">
    <source>
        <dbReference type="Proteomes" id="UP000032068"/>
    </source>
</evidence>
<proteinExistence type="predicted"/>
<dbReference type="RefSeq" id="WP_042555900.1">
    <property type="nucleotide sequence ID" value="NZ_JXQW01000063.1"/>
</dbReference>
<evidence type="ECO:0000313" key="2">
    <source>
        <dbReference type="EMBL" id="KIP96287.1"/>
    </source>
</evidence>
<dbReference type="Proteomes" id="UP000032068">
    <property type="component" value="Unassembled WGS sequence"/>
</dbReference>
<evidence type="ECO:0000256" key="1">
    <source>
        <dbReference type="SAM" id="SignalP"/>
    </source>
</evidence>
<comment type="caution">
    <text evidence="2">The sequence shown here is derived from an EMBL/GenBank/DDBJ whole genome shotgun (WGS) entry which is preliminary data.</text>
</comment>
<sequence>MLMASRASSGALLLGVLLSVALSGCQSPLQQLDELAGKQDQRLQTLDSTPFPLLLSAPGRALSTSRIRVYLEGDGQAWATRSQPSLDPSPRDLLVARLAFADPTPSLYLARPCQFVRSDACDTALWTDRRFGSEVLASLDGALDLIKTRYGNRDFELVGYSGGAALALLLAARRDDVASVQTLAGNLSPRRWVQVRQLSPLTGSLEPLDYRERLTHVAQRHLVGDDDRVVPAEVLREYLDGLGEARCVEAVSLAQVSHRDGWEAAWAQWRQLPLQCAQ</sequence>
<gene>
    <name evidence="2" type="ORF">RU08_21460</name>
</gene>
<keyword evidence="1" id="KW-0732">Signal</keyword>
<dbReference type="SUPFAM" id="SSF53474">
    <property type="entry name" value="alpha/beta-Hydrolases"/>
    <property type="match status" value="1"/>
</dbReference>
<accession>A0A0D0ISX5</accession>
<dbReference type="EMBL" id="JXQW01000063">
    <property type="protein sequence ID" value="KIP96287.1"/>
    <property type="molecule type" value="Genomic_DNA"/>
</dbReference>
<name>A0A0D0ISX5_9PSED</name>
<feature type="chain" id="PRO_5002224650" evidence="1">
    <location>
        <begin position="24"/>
        <end position="278"/>
    </location>
</feature>
<dbReference type="GO" id="GO:0016787">
    <property type="term" value="F:hydrolase activity"/>
    <property type="evidence" value="ECO:0007669"/>
    <property type="project" value="UniProtKB-KW"/>
</dbReference>
<dbReference type="AlphaFoldDB" id="A0A0D0ISX5"/>